<evidence type="ECO:0000313" key="1">
    <source>
        <dbReference type="EMBL" id="CAI9574021.1"/>
    </source>
</evidence>
<accession>A0ABN9DRW0</accession>
<dbReference type="EMBL" id="CATNWA010014619">
    <property type="protein sequence ID" value="CAI9574021.1"/>
    <property type="molecule type" value="Genomic_DNA"/>
</dbReference>
<reference evidence="1" key="1">
    <citation type="submission" date="2023-05" db="EMBL/GenBank/DDBJ databases">
        <authorList>
            <person name="Stuckert A."/>
        </authorList>
    </citation>
    <scope>NUCLEOTIDE SEQUENCE</scope>
</reference>
<sequence>MVSPLSAEWLQGIYSYIPAELCKVWSKSLQDLTKEAEENYIYAIKKSIVDYILLDPMEQQRLEITISPKMSNSAGWHHFPWHESVKAAYVKLKNKLHITHPVMSKVLLHFYTKYANFRLLDIDNLMHIVPMKMNEFLNHIRSEARKKSEELQETWLRDCCDIVTQNRENIESEMPQDEKLRRKKMDHLFCCLATLMSNLQRSIVEASIADLVKMVEVYDEGNHYEGNCPSDDVWLIEKPHLILLFVKPFLKESDVSFNPSVEEIVCGFDNTVDSLVISVQQMARIETFLFQVIESVSYIHQFSTNHEVAHLVLSQLYLKES</sequence>
<evidence type="ECO:0000313" key="2">
    <source>
        <dbReference type="Proteomes" id="UP001162483"/>
    </source>
</evidence>
<proteinExistence type="predicted"/>
<protein>
    <submittedName>
        <fullName evidence="1">Uncharacterized protein</fullName>
    </submittedName>
</protein>
<name>A0ABN9DRW0_9NEOB</name>
<comment type="caution">
    <text evidence="1">The sequence shown here is derived from an EMBL/GenBank/DDBJ whole genome shotgun (WGS) entry which is preliminary data.</text>
</comment>
<dbReference type="Proteomes" id="UP001162483">
    <property type="component" value="Unassembled WGS sequence"/>
</dbReference>
<organism evidence="1 2">
    <name type="scientific">Staurois parvus</name>
    <dbReference type="NCBI Taxonomy" id="386267"/>
    <lineage>
        <taxon>Eukaryota</taxon>
        <taxon>Metazoa</taxon>
        <taxon>Chordata</taxon>
        <taxon>Craniata</taxon>
        <taxon>Vertebrata</taxon>
        <taxon>Euteleostomi</taxon>
        <taxon>Amphibia</taxon>
        <taxon>Batrachia</taxon>
        <taxon>Anura</taxon>
        <taxon>Neobatrachia</taxon>
        <taxon>Ranoidea</taxon>
        <taxon>Ranidae</taxon>
        <taxon>Staurois</taxon>
    </lineage>
</organism>
<keyword evidence="2" id="KW-1185">Reference proteome</keyword>
<gene>
    <name evidence="1" type="ORF">SPARVUS_LOCUS7862487</name>
</gene>